<dbReference type="Proteomes" id="UP000616608">
    <property type="component" value="Unassembled WGS sequence"/>
</dbReference>
<dbReference type="AlphaFoldDB" id="A0A917FXH9"/>
<reference evidence="2" key="1">
    <citation type="journal article" date="2014" name="Int. J. Syst. Evol. Microbiol.">
        <title>Complete genome sequence of Corynebacterium casei LMG S-19264T (=DSM 44701T), isolated from a smear-ripened cheese.</title>
        <authorList>
            <consortium name="US DOE Joint Genome Institute (JGI-PGF)"/>
            <person name="Walter F."/>
            <person name="Albersmeier A."/>
            <person name="Kalinowski J."/>
            <person name="Ruckert C."/>
        </authorList>
    </citation>
    <scope>NUCLEOTIDE SEQUENCE</scope>
    <source>
        <strain evidence="2">CGMCC 1.15760</strain>
    </source>
</reference>
<gene>
    <name evidence="2" type="ORF">GCM10007425_02170</name>
</gene>
<dbReference type="EMBL" id="BMJT01000001">
    <property type="protein sequence ID" value="GGG11417.1"/>
    <property type="molecule type" value="Genomic_DNA"/>
</dbReference>
<dbReference type="PANTHER" id="PTHR14097">
    <property type="entry name" value="OXIDOREDUCTASE HTATIP2"/>
    <property type="match status" value="1"/>
</dbReference>
<organism evidence="2 3">
    <name type="scientific">Lysinibacillus alkalisoli</name>
    <dbReference type="NCBI Taxonomy" id="1911548"/>
    <lineage>
        <taxon>Bacteria</taxon>
        <taxon>Bacillati</taxon>
        <taxon>Bacillota</taxon>
        <taxon>Bacilli</taxon>
        <taxon>Bacillales</taxon>
        <taxon>Bacillaceae</taxon>
        <taxon>Lysinibacillus</taxon>
    </lineage>
</organism>
<sequence length="237" mass="26690">MKKRSAIVVGATGLVGQALTQQLCEDDNYVDVTIIVRTAPQYRHPKLTIKVRDFERIEARDIDFAHEVFCCLGTTRKAAGSKVAFERVDFTYPLLIASLAKKKGIPHFLVISAMGANEASRFYYSRVKGKVEKALIAMDFDQLSIIRPSLLRGERAKFRLGEKSGAALLKVMKPLLQGPLRKYQAIEGVQVAQAMRCIALYQPVQKVKVYTSQELQNIEPPLQNEDDKKTFDWSKRG</sequence>
<proteinExistence type="predicted"/>
<keyword evidence="3" id="KW-1185">Reference proteome</keyword>
<dbReference type="InterPro" id="IPR036291">
    <property type="entry name" value="NAD(P)-bd_dom_sf"/>
</dbReference>
<name>A0A917FXH9_9BACI</name>
<dbReference type="Pfam" id="PF13460">
    <property type="entry name" value="NAD_binding_10"/>
    <property type="match status" value="1"/>
</dbReference>
<protein>
    <recommendedName>
        <fullName evidence="1">NAD(P)-binding domain-containing protein</fullName>
    </recommendedName>
</protein>
<feature type="domain" description="NAD(P)-binding" evidence="1">
    <location>
        <begin position="10"/>
        <end position="154"/>
    </location>
</feature>
<comment type="caution">
    <text evidence="2">The sequence shown here is derived from an EMBL/GenBank/DDBJ whole genome shotgun (WGS) entry which is preliminary data.</text>
</comment>
<reference evidence="2" key="2">
    <citation type="submission" date="2020-09" db="EMBL/GenBank/DDBJ databases">
        <authorList>
            <person name="Sun Q."/>
            <person name="Zhou Y."/>
        </authorList>
    </citation>
    <scope>NUCLEOTIDE SEQUENCE</scope>
    <source>
        <strain evidence="2">CGMCC 1.15760</strain>
    </source>
</reference>
<accession>A0A917FXH9</accession>
<dbReference type="Gene3D" id="3.40.50.720">
    <property type="entry name" value="NAD(P)-binding Rossmann-like Domain"/>
    <property type="match status" value="1"/>
</dbReference>
<dbReference type="PANTHER" id="PTHR14097:SF7">
    <property type="entry name" value="OXIDOREDUCTASE HTATIP2"/>
    <property type="match status" value="1"/>
</dbReference>
<evidence type="ECO:0000313" key="2">
    <source>
        <dbReference type="EMBL" id="GGG11417.1"/>
    </source>
</evidence>
<dbReference type="InterPro" id="IPR016040">
    <property type="entry name" value="NAD(P)-bd_dom"/>
</dbReference>
<evidence type="ECO:0000313" key="3">
    <source>
        <dbReference type="Proteomes" id="UP000616608"/>
    </source>
</evidence>
<evidence type="ECO:0000259" key="1">
    <source>
        <dbReference type="Pfam" id="PF13460"/>
    </source>
</evidence>
<dbReference type="SUPFAM" id="SSF51735">
    <property type="entry name" value="NAD(P)-binding Rossmann-fold domains"/>
    <property type="match status" value="1"/>
</dbReference>
<dbReference type="RefSeq" id="WP_188613165.1">
    <property type="nucleotide sequence ID" value="NZ_BMJT01000001.1"/>
</dbReference>